<comment type="similarity">
    <text evidence="1">Belongs to the LysR transcriptional regulatory family.</text>
</comment>
<dbReference type="PRINTS" id="PR00039">
    <property type="entry name" value="HTHLYSR"/>
</dbReference>
<comment type="caution">
    <text evidence="6">The sequence shown here is derived from an EMBL/GenBank/DDBJ whole genome shotgun (WGS) entry which is preliminary data.</text>
</comment>
<evidence type="ECO:0000256" key="3">
    <source>
        <dbReference type="ARBA" id="ARBA00023125"/>
    </source>
</evidence>
<dbReference type="Gene3D" id="3.40.190.290">
    <property type="match status" value="1"/>
</dbReference>
<dbReference type="Pfam" id="PF03466">
    <property type="entry name" value="LysR_substrate"/>
    <property type="match status" value="1"/>
</dbReference>
<dbReference type="PROSITE" id="PS50931">
    <property type="entry name" value="HTH_LYSR"/>
    <property type="match status" value="1"/>
</dbReference>
<keyword evidence="2" id="KW-0805">Transcription regulation</keyword>
<dbReference type="InterPro" id="IPR000847">
    <property type="entry name" value="LysR_HTH_N"/>
</dbReference>
<dbReference type="SUPFAM" id="SSF53850">
    <property type="entry name" value="Periplasmic binding protein-like II"/>
    <property type="match status" value="1"/>
</dbReference>
<feature type="domain" description="HTH lysR-type" evidence="5">
    <location>
        <begin position="2"/>
        <end position="59"/>
    </location>
</feature>
<evidence type="ECO:0000313" key="6">
    <source>
        <dbReference type="EMBL" id="GAA0932080.1"/>
    </source>
</evidence>
<protein>
    <submittedName>
        <fullName evidence="6">LysR family transcriptional regulator</fullName>
    </submittedName>
</protein>
<dbReference type="SUPFAM" id="SSF46785">
    <property type="entry name" value="Winged helix' DNA-binding domain"/>
    <property type="match status" value="1"/>
</dbReference>
<accession>A0ABP4A692</accession>
<evidence type="ECO:0000256" key="1">
    <source>
        <dbReference type="ARBA" id="ARBA00009437"/>
    </source>
</evidence>
<dbReference type="EMBL" id="BAAAHQ010000017">
    <property type="protein sequence ID" value="GAA0932080.1"/>
    <property type="molecule type" value="Genomic_DNA"/>
</dbReference>
<sequence>MLDTWSLKVLLTVGRLGSFSAAAGALSMTQPAVSRQIAALERRTGVRLFERLPRGVRATDAGRAALEDAARVLDGMTLLEARLRAHALAEAGRVRVQAFPSAATAFVPGCFGAFAAEHPGVELSLIVGRADAAAVLDGDADLALLTSRDPAPPAGLESVPLLDDELLVALPASHPLAAGRRVRLADLSGEAWIDGTHPDCLGPLSELAAALGGPPRVSHVCDDWNGRQGLVAAGVGVMVYPAMAGRAVRQDIRLLRPVPALPVRAVHAVALPEPSPAVRAFLELMTRYGRMAPAMDLP</sequence>
<dbReference type="InterPro" id="IPR005119">
    <property type="entry name" value="LysR_subst-bd"/>
</dbReference>
<evidence type="ECO:0000256" key="2">
    <source>
        <dbReference type="ARBA" id="ARBA00023015"/>
    </source>
</evidence>
<dbReference type="InterPro" id="IPR036388">
    <property type="entry name" value="WH-like_DNA-bd_sf"/>
</dbReference>
<dbReference type="InterPro" id="IPR036390">
    <property type="entry name" value="WH_DNA-bd_sf"/>
</dbReference>
<dbReference type="Pfam" id="PF00126">
    <property type="entry name" value="HTH_1"/>
    <property type="match status" value="1"/>
</dbReference>
<evidence type="ECO:0000256" key="4">
    <source>
        <dbReference type="ARBA" id="ARBA00023163"/>
    </source>
</evidence>
<dbReference type="RefSeq" id="WP_343951170.1">
    <property type="nucleotide sequence ID" value="NZ_BAAAHQ010000017.1"/>
</dbReference>
<reference evidence="7" key="1">
    <citation type="journal article" date="2019" name="Int. J. Syst. Evol. Microbiol.">
        <title>The Global Catalogue of Microorganisms (GCM) 10K type strain sequencing project: providing services to taxonomists for standard genome sequencing and annotation.</title>
        <authorList>
            <consortium name="The Broad Institute Genomics Platform"/>
            <consortium name="The Broad Institute Genome Sequencing Center for Infectious Disease"/>
            <person name="Wu L."/>
            <person name="Ma J."/>
        </authorList>
    </citation>
    <scope>NUCLEOTIDE SEQUENCE [LARGE SCALE GENOMIC DNA]</scope>
    <source>
        <strain evidence="7">JCM 11136</strain>
    </source>
</reference>
<evidence type="ECO:0000313" key="7">
    <source>
        <dbReference type="Proteomes" id="UP001501578"/>
    </source>
</evidence>
<evidence type="ECO:0000259" key="5">
    <source>
        <dbReference type="PROSITE" id="PS50931"/>
    </source>
</evidence>
<proteinExistence type="inferred from homology"/>
<keyword evidence="3" id="KW-0238">DNA-binding</keyword>
<keyword evidence="4" id="KW-0804">Transcription</keyword>
<dbReference type="PANTHER" id="PTHR30346:SF29">
    <property type="entry name" value="LYSR SUBSTRATE-BINDING"/>
    <property type="match status" value="1"/>
</dbReference>
<organism evidence="6 7">
    <name type="scientific">Nonomuraea longicatena</name>
    <dbReference type="NCBI Taxonomy" id="83682"/>
    <lineage>
        <taxon>Bacteria</taxon>
        <taxon>Bacillati</taxon>
        <taxon>Actinomycetota</taxon>
        <taxon>Actinomycetes</taxon>
        <taxon>Streptosporangiales</taxon>
        <taxon>Streptosporangiaceae</taxon>
        <taxon>Nonomuraea</taxon>
    </lineage>
</organism>
<dbReference type="Gene3D" id="1.10.10.10">
    <property type="entry name" value="Winged helix-like DNA-binding domain superfamily/Winged helix DNA-binding domain"/>
    <property type="match status" value="1"/>
</dbReference>
<gene>
    <name evidence="6" type="ORF">GCM10009560_37490</name>
</gene>
<keyword evidence="7" id="KW-1185">Reference proteome</keyword>
<name>A0ABP4A692_9ACTN</name>
<dbReference type="Proteomes" id="UP001501578">
    <property type="component" value="Unassembled WGS sequence"/>
</dbReference>
<dbReference type="PANTHER" id="PTHR30346">
    <property type="entry name" value="TRANSCRIPTIONAL DUAL REGULATOR HCAR-RELATED"/>
    <property type="match status" value="1"/>
</dbReference>